<dbReference type="CDD" id="cd04087">
    <property type="entry name" value="PTPA"/>
    <property type="match status" value="1"/>
</dbReference>
<dbReference type="GO" id="GO:0005634">
    <property type="term" value="C:nucleus"/>
    <property type="evidence" value="ECO:0007669"/>
    <property type="project" value="UniProtKB-SubCell"/>
</dbReference>
<evidence type="ECO:0000256" key="9">
    <source>
        <dbReference type="ARBA" id="ARBA00025287"/>
    </source>
</evidence>
<comment type="function">
    <text evidence="9">PPIases accelerate the folding of proteins. It catalyzes the cis-trans isomerization of proline imidic peptide bonds in oligopeptides. Acts as a regulatory subunit for PP2A-like phosphatases modulating their activity or substrate specificity, probably by inducing a conformational change in the catalytic subunit, a direct target of the PPIase. Can reactivate inactive phosphatase PP2A-phosphatase methylesterase complexes (PP2Ai) in presence of ATP and Mg(2+) by dissociating the inactive form from the complex.</text>
</comment>
<comment type="catalytic activity">
    <reaction evidence="1 10">
        <text>[protein]-peptidylproline (omega=180) = [protein]-peptidylproline (omega=0)</text>
        <dbReference type="Rhea" id="RHEA:16237"/>
        <dbReference type="Rhea" id="RHEA-COMP:10747"/>
        <dbReference type="Rhea" id="RHEA-COMP:10748"/>
        <dbReference type="ChEBI" id="CHEBI:83833"/>
        <dbReference type="ChEBI" id="CHEBI:83834"/>
        <dbReference type="EC" id="5.2.1.8"/>
    </reaction>
</comment>
<proteinExistence type="inferred from homology"/>
<keyword evidence="8" id="KW-0539">Nucleus</keyword>
<dbReference type="InterPro" id="IPR037218">
    <property type="entry name" value="PTPA_sf"/>
</dbReference>
<evidence type="ECO:0000256" key="3">
    <source>
        <dbReference type="ARBA" id="ARBA00004496"/>
    </source>
</evidence>
<dbReference type="GO" id="GO:0007052">
    <property type="term" value="P:mitotic spindle organization"/>
    <property type="evidence" value="ECO:0007669"/>
    <property type="project" value="TreeGrafter"/>
</dbReference>
<reference evidence="12" key="1">
    <citation type="submission" date="2022-11" db="EMBL/GenBank/DDBJ databases">
        <title>Chromosomal genome sequence assembly and mating type (MAT) locus characterization of the leprose asexual lichenized fungus Lepraria neglecta (Nyl.) Erichsen.</title>
        <authorList>
            <person name="Allen J.L."/>
            <person name="Pfeffer B."/>
        </authorList>
    </citation>
    <scope>NUCLEOTIDE SEQUENCE</scope>
    <source>
        <strain evidence="12">Allen 5258</strain>
    </source>
</reference>
<evidence type="ECO:0000256" key="6">
    <source>
        <dbReference type="ARBA" id="ARBA00023110"/>
    </source>
</evidence>
<dbReference type="FunFam" id="1.20.120.1150:FF:000003">
    <property type="entry name" value="Serine/threonine-protein phosphatase 2A activator"/>
    <property type="match status" value="1"/>
</dbReference>
<name>A0AAD9ZBS4_9LECA</name>
<keyword evidence="5 10" id="KW-0963">Cytoplasm</keyword>
<dbReference type="InterPro" id="IPR043170">
    <property type="entry name" value="PTPA_C_lid"/>
</dbReference>
<evidence type="ECO:0000256" key="5">
    <source>
        <dbReference type="ARBA" id="ARBA00022490"/>
    </source>
</evidence>
<gene>
    <name evidence="12" type="primary">RRD1</name>
    <name evidence="12" type="ORF">OEA41_002532</name>
</gene>
<dbReference type="GO" id="GO:0005737">
    <property type="term" value="C:cytoplasm"/>
    <property type="evidence" value="ECO:0007669"/>
    <property type="project" value="UniProtKB-SubCell"/>
</dbReference>
<dbReference type="Proteomes" id="UP001276659">
    <property type="component" value="Unassembled WGS sequence"/>
</dbReference>
<dbReference type="GO" id="GO:0003755">
    <property type="term" value="F:peptidyl-prolyl cis-trans isomerase activity"/>
    <property type="evidence" value="ECO:0007669"/>
    <property type="project" value="UniProtKB-KW"/>
</dbReference>
<dbReference type="PANTHER" id="PTHR10012">
    <property type="entry name" value="SERINE/THREONINE-PROTEIN PHOSPHATASE 2A REGULATORY SUBUNIT B"/>
    <property type="match status" value="1"/>
</dbReference>
<evidence type="ECO:0000313" key="12">
    <source>
        <dbReference type="EMBL" id="KAK3175285.1"/>
    </source>
</evidence>
<accession>A0AAD9ZBS4</accession>
<dbReference type="InterPro" id="IPR004327">
    <property type="entry name" value="Phstyr_phstse_ac"/>
</dbReference>
<dbReference type="Pfam" id="PF03095">
    <property type="entry name" value="PTPA"/>
    <property type="match status" value="1"/>
</dbReference>
<sequence>MATADDVPSAPSLEVWDQYKWHTFVEPLKKINEGHDVSAFLTSKAYGDIMTFLLQLNRAMFPSYVQSSEPNQKRSAQTWELGSSAVTFSETIQCLRSLLEDLNQIIDEVPPDTGPRRFGNASFRRWYEEVEERTSDLLYRHLPPTVLEFPMIPGDEVTPAGEIKSYFLGSFGSSQRLDYGSGHELSFLAFIGCMWKLGGFDASNLGNEERGIVLGVIDPYLQLVRRLIKTYTLEPAGSHGVWGLDDHSFIPYIFGSAQYGPSILPKDQTPTEGSLEGAPDPADVAKKTAVDRERDKNMYFGAIGFIHDVKKGPFWEHSPMLYDISGVRAGWGKINKGMVKMYNAEVLSKFPVVQHFRFGSLFSWEQDPNAAPAPPSVHTSNQPVRDGPRPSLENASARAPPPPQEGTKAPWASKPIIVPDPGIGTAAPWANKPSTMPGPDVGTAAPWATKPTAMPGPGVGRAALWANRSEVSANAGLPSTRFPQPSLRDPGATLPRTQMPLRAKDGETDAGNMPPPTEAPWAR</sequence>
<dbReference type="PANTHER" id="PTHR10012:SF3">
    <property type="entry name" value="SERINE_THREONINE-PROTEIN PHOSPHATASE 2A ACTIVATOR 1"/>
    <property type="match status" value="1"/>
</dbReference>
<comment type="subcellular location">
    <subcellularLocation>
        <location evidence="3 10">Cytoplasm</location>
    </subcellularLocation>
    <subcellularLocation>
        <location evidence="2">Nucleus</location>
    </subcellularLocation>
</comment>
<keyword evidence="13" id="KW-1185">Reference proteome</keyword>
<evidence type="ECO:0000256" key="2">
    <source>
        <dbReference type="ARBA" id="ARBA00004123"/>
    </source>
</evidence>
<dbReference type="Gene3D" id="1.20.120.1150">
    <property type="match status" value="1"/>
</dbReference>
<dbReference type="AlphaFoldDB" id="A0AAD9ZBS4"/>
<evidence type="ECO:0000256" key="10">
    <source>
        <dbReference type="RuleBase" id="RU361210"/>
    </source>
</evidence>
<evidence type="ECO:0000256" key="11">
    <source>
        <dbReference type="SAM" id="MobiDB-lite"/>
    </source>
</evidence>
<keyword evidence="7 10" id="KW-0413">Isomerase</keyword>
<comment type="similarity">
    <text evidence="4 10">Belongs to the PTPA-type PPIase family.</text>
</comment>
<keyword evidence="6 10" id="KW-0697">Rotamase</keyword>
<dbReference type="SUPFAM" id="SSF140984">
    <property type="entry name" value="PTPA-like"/>
    <property type="match status" value="1"/>
</dbReference>
<protein>
    <recommendedName>
        <fullName evidence="10">Serine/threonine-protein phosphatase 2A activator</fullName>
        <ecNumber evidence="10">5.2.1.8</ecNumber>
    </recommendedName>
    <alternativeName>
        <fullName evidence="10">Phosphotyrosyl phosphatase activator</fullName>
    </alternativeName>
</protein>
<evidence type="ECO:0000256" key="4">
    <source>
        <dbReference type="ARBA" id="ARBA00011019"/>
    </source>
</evidence>
<evidence type="ECO:0000256" key="7">
    <source>
        <dbReference type="ARBA" id="ARBA00023235"/>
    </source>
</evidence>
<comment type="caution">
    <text evidence="12">The sequence shown here is derived from an EMBL/GenBank/DDBJ whole genome shotgun (WGS) entry which is preliminary data.</text>
</comment>
<dbReference type="GO" id="GO:0008160">
    <property type="term" value="F:protein tyrosine phosphatase activator activity"/>
    <property type="evidence" value="ECO:0007669"/>
    <property type="project" value="TreeGrafter"/>
</dbReference>
<feature type="region of interest" description="Disordered" evidence="11">
    <location>
        <begin position="368"/>
        <end position="440"/>
    </location>
</feature>
<evidence type="ECO:0000313" key="13">
    <source>
        <dbReference type="Proteomes" id="UP001276659"/>
    </source>
</evidence>
<dbReference type="EC" id="5.2.1.8" evidence="10"/>
<feature type="compositionally biased region" description="Pro residues" evidence="11">
    <location>
        <begin position="513"/>
        <end position="523"/>
    </location>
</feature>
<evidence type="ECO:0000256" key="8">
    <source>
        <dbReference type="ARBA" id="ARBA00023242"/>
    </source>
</evidence>
<dbReference type="EMBL" id="JASNWA010000006">
    <property type="protein sequence ID" value="KAK3175285.1"/>
    <property type="molecule type" value="Genomic_DNA"/>
</dbReference>
<organism evidence="12 13">
    <name type="scientific">Lepraria neglecta</name>
    <dbReference type="NCBI Taxonomy" id="209136"/>
    <lineage>
        <taxon>Eukaryota</taxon>
        <taxon>Fungi</taxon>
        <taxon>Dikarya</taxon>
        <taxon>Ascomycota</taxon>
        <taxon>Pezizomycotina</taxon>
        <taxon>Lecanoromycetes</taxon>
        <taxon>OSLEUM clade</taxon>
        <taxon>Lecanoromycetidae</taxon>
        <taxon>Lecanorales</taxon>
        <taxon>Lecanorineae</taxon>
        <taxon>Stereocaulaceae</taxon>
        <taxon>Lepraria</taxon>
    </lineage>
</organism>
<dbReference type="GO" id="GO:0000159">
    <property type="term" value="C:protein phosphatase type 2A complex"/>
    <property type="evidence" value="ECO:0007669"/>
    <property type="project" value="TreeGrafter"/>
</dbReference>
<evidence type="ECO:0000256" key="1">
    <source>
        <dbReference type="ARBA" id="ARBA00000971"/>
    </source>
</evidence>
<feature type="region of interest" description="Disordered" evidence="11">
    <location>
        <begin position="474"/>
        <end position="523"/>
    </location>
</feature>